<evidence type="ECO:0000313" key="2">
    <source>
        <dbReference type="Proteomes" id="UP001163603"/>
    </source>
</evidence>
<keyword evidence="2" id="KW-1185">Reference proteome</keyword>
<accession>A0ACC0Z435</accession>
<comment type="caution">
    <text evidence="1">The sequence shown here is derived from an EMBL/GenBank/DDBJ whole genome shotgun (WGS) entry which is preliminary data.</text>
</comment>
<name>A0ACC0Z435_9ROSI</name>
<proteinExistence type="predicted"/>
<dbReference type="EMBL" id="CM047738">
    <property type="protein sequence ID" value="KAJ0045093.1"/>
    <property type="molecule type" value="Genomic_DNA"/>
</dbReference>
<organism evidence="1 2">
    <name type="scientific">Pistacia integerrima</name>
    <dbReference type="NCBI Taxonomy" id="434235"/>
    <lineage>
        <taxon>Eukaryota</taxon>
        <taxon>Viridiplantae</taxon>
        <taxon>Streptophyta</taxon>
        <taxon>Embryophyta</taxon>
        <taxon>Tracheophyta</taxon>
        <taxon>Spermatophyta</taxon>
        <taxon>Magnoliopsida</taxon>
        <taxon>eudicotyledons</taxon>
        <taxon>Gunneridae</taxon>
        <taxon>Pentapetalae</taxon>
        <taxon>rosids</taxon>
        <taxon>malvids</taxon>
        <taxon>Sapindales</taxon>
        <taxon>Anacardiaceae</taxon>
        <taxon>Pistacia</taxon>
    </lineage>
</organism>
<evidence type="ECO:0000313" key="1">
    <source>
        <dbReference type="EMBL" id="KAJ0045093.1"/>
    </source>
</evidence>
<gene>
    <name evidence="1" type="ORF">Pint_05054</name>
</gene>
<reference evidence="2" key="1">
    <citation type="journal article" date="2023" name="G3 (Bethesda)">
        <title>Genome assembly and association tests identify interacting loci associated with vigor, precocity, and sex in interspecific pistachio rootstocks.</title>
        <authorList>
            <person name="Palmer W."/>
            <person name="Jacygrad E."/>
            <person name="Sagayaradj S."/>
            <person name="Cavanaugh K."/>
            <person name="Han R."/>
            <person name="Bertier L."/>
            <person name="Beede B."/>
            <person name="Kafkas S."/>
            <person name="Golino D."/>
            <person name="Preece J."/>
            <person name="Michelmore R."/>
        </authorList>
    </citation>
    <scope>NUCLEOTIDE SEQUENCE [LARGE SCALE GENOMIC DNA]</scope>
</reference>
<dbReference type="Proteomes" id="UP001163603">
    <property type="component" value="Chromosome 3"/>
</dbReference>
<sequence>MCSMNAKHKESEDKLMKEKGILKRAIIIQHQRHHKEEDELKKMKKLVLGMGYEEQLKALEGKNNGVDSSSETSCSTGNSSTPRRFPPDVF</sequence>
<protein>
    <submittedName>
        <fullName evidence="1">Uncharacterized protein</fullName>
    </submittedName>
</protein>